<accession>A0A0H4WQL0</accession>
<dbReference type="Proteomes" id="UP000009026">
    <property type="component" value="Chromosome"/>
</dbReference>
<dbReference type="OrthoDB" id="5381163at2"/>
<evidence type="ECO:0000313" key="3">
    <source>
        <dbReference type="Proteomes" id="UP000009026"/>
    </source>
</evidence>
<evidence type="ECO:0000313" key="2">
    <source>
        <dbReference type="EMBL" id="AKQ63610.1"/>
    </source>
</evidence>
<dbReference type="CDD" id="cd00060">
    <property type="entry name" value="FHA"/>
    <property type="match status" value="1"/>
</dbReference>
<organism evidence="2 3">
    <name type="scientific">Pseudomyxococcus hansupus</name>
    <dbReference type="NCBI Taxonomy" id="1297742"/>
    <lineage>
        <taxon>Bacteria</taxon>
        <taxon>Pseudomonadati</taxon>
        <taxon>Myxococcota</taxon>
        <taxon>Myxococcia</taxon>
        <taxon>Myxococcales</taxon>
        <taxon>Cystobacterineae</taxon>
        <taxon>Myxococcaceae</taxon>
        <taxon>Pseudomyxococcus</taxon>
    </lineage>
</organism>
<dbReference type="SUPFAM" id="SSF49879">
    <property type="entry name" value="SMAD/FHA domain"/>
    <property type="match status" value="1"/>
</dbReference>
<dbReference type="STRING" id="1297742.A176_000522"/>
<dbReference type="InterPro" id="IPR050923">
    <property type="entry name" value="Cell_Proc_Reg/RNA_Proc"/>
</dbReference>
<dbReference type="PROSITE" id="PS50006">
    <property type="entry name" value="FHA_DOMAIN"/>
    <property type="match status" value="1"/>
</dbReference>
<evidence type="ECO:0000259" key="1">
    <source>
        <dbReference type="PROSITE" id="PS50006"/>
    </source>
</evidence>
<dbReference type="PATRIC" id="fig|1297742.4.peg.530"/>
<proteinExistence type="predicted"/>
<keyword evidence="3" id="KW-1185">Reference proteome</keyword>
<dbReference type="SMART" id="SM00240">
    <property type="entry name" value="FHA"/>
    <property type="match status" value="1"/>
</dbReference>
<dbReference type="eggNOG" id="COG1716">
    <property type="taxonomic scope" value="Bacteria"/>
</dbReference>
<dbReference type="AlphaFoldDB" id="A0A0H4WQL0"/>
<dbReference type="PANTHER" id="PTHR23308">
    <property type="entry name" value="NUCLEAR INHIBITOR OF PROTEIN PHOSPHATASE-1"/>
    <property type="match status" value="1"/>
</dbReference>
<feature type="domain" description="FHA" evidence="1">
    <location>
        <begin position="85"/>
        <end position="136"/>
    </location>
</feature>
<dbReference type="InterPro" id="IPR008984">
    <property type="entry name" value="SMAD_FHA_dom_sf"/>
</dbReference>
<protein>
    <submittedName>
        <fullName evidence="2">FHA domain protein</fullName>
    </submittedName>
</protein>
<gene>
    <name evidence="2" type="ORF">A176_000522</name>
</gene>
<dbReference type="InterPro" id="IPR000253">
    <property type="entry name" value="FHA_dom"/>
</dbReference>
<dbReference type="RefSeq" id="WP_002636946.1">
    <property type="nucleotide sequence ID" value="NZ_CP012109.1"/>
</dbReference>
<sequence>MPSVKQLRPFALATLEAFIDASGRVVLVQQPPEPVFQQVAMRLGEARTVGMAHRSRLVDRLLVMLRAFDALEVHFLRPEADGQEFSVGRIEGCALVVPDPSVSKHHATLRWNAATGDCSVRDVGSMNGTWVNASSLHQEQEQPLNDGDALAFGDAQFLYLRTETLHAHLRMASPGRE</sequence>
<dbReference type="Pfam" id="PF00498">
    <property type="entry name" value="FHA"/>
    <property type="match status" value="1"/>
</dbReference>
<dbReference type="KEGG" id="mym:A176_000522"/>
<dbReference type="EMBL" id="CP012109">
    <property type="protein sequence ID" value="AKQ63610.1"/>
    <property type="molecule type" value="Genomic_DNA"/>
</dbReference>
<name>A0A0H4WQL0_9BACT</name>
<dbReference type="Gene3D" id="2.60.200.20">
    <property type="match status" value="1"/>
</dbReference>
<reference evidence="2 3" key="1">
    <citation type="journal article" date="2016" name="PLoS ONE">
        <title>Complete Genome Sequence and Comparative Genomics of a Novel Myxobacterium Myxococcus hansupus.</title>
        <authorList>
            <person name="Sharma G."/>
            <person name="Narwani T."/>
            <person name="Subramanian S."/>
        </authorList>
    </citation>
    <scope>NUCLEOTIDE SEQUENCE [LARGE SCALE GENOMIC DNA]</scope>
    <source>
        <strain evidence="3">mixupus</strain>
    </source>
</reference>